<dbReference type="OrthoDB" id="241764at2759"/>
<protein>
    <submittedName>
        <fullName evidence="1">Uncharacterized protein</fullName>
    </submittedName>
</protein>
<comment type="caution">
    <text evidence="1">The sequence shown here is derived from an EMBL/GenBank/DDBJ whole genome shotgun (WGS) entry which is preliminary data.</text>
</comment>
<reference evidence="1 2" key="1">
    <citation type="journal article" date="2013" name="PLoS ONE">
        <title>Predicting the Proteins of Angomonas deanei, Strigomonas culicis and Their Respective Endosymbionts Reveals New Aspects of the Trypanosomatidae Family.</title>
        <authorList>
            <person name="Motta M.C."/>
            <person name="Martins A.C."/>
            <person name="de Souza S.S."/>
            <person name="Catta-Preta C.M."/>
            <person name="Silva R."/>
            <person name="Klein C.C."/>
            <person name="de Almeida L.G."/>
            <person name="de Lima Cunha O."/>
            <person name="Ciapina L.P."/>
            <person name="Brocchi M."/>
            <person name="Colabardini A.C."/>
            <person name="de Araujo Lima B."/>
            <person name="Machado C.R."/>
            <person name="de Almeida Soares C.M."/>
            <person name="Probst C.M."/>
            <person name="de Menezes C.B."/>
            <person name="Thompson C.E."/>
            <person name="Bartholomeu D.C."/>
            <person name="Gradia D.F."/>
            <person name="Pavoni D.P."/>
            <person name="Grisard E.C."/>
            <person name="Fantinatti-Garboggini F."/>
            <person name="Marchini F.K."/>
            <person name="Rodrigues-Luiz G.F."/>
            <person name="Wagner G."/>
            <person name="Goldman G.H."/>
            <person name="Fietto J.L."/>
            <person name="Elias M.C."/>
            <person name="Goldman M.H."/>
            <person name="Sagot M.F."/>
            <person name="Pereira M."/>
            <person name="Stoco P.H."/>
            <person name="de Mendonca-Neto R.P."/>
            <person name="Teixeira S.M."/>
            <person name="Maciel T.E."/>
            <person name="de Oliveira Mendes T.A."/>
            <person name="Urmenyi T.P."/>
            <person name="de Souza W."/>
            <person name="Schenkman S."/>
            <person name="de Vasconcelos A.T."/>
        </authorList>
    </citation>
    <scope>NUCLEOTIDE SEQUENCE [LARGE SCALE GENOMIC DNA]</scope>
</reference>
<evidence type="ECO:0000313" key="2">
    <source>
        <dbReference type="Proteomes" id="UP000015354"/>
    </source>
</evidence>
<sequence length="489" mass="54536">MFVVYAVLLSNSSSSFFSSFLVLVVRSHLDAMRPSVCIFRWMQRGGSSAAELMKTARHVERRRVAKLQKKQMEPNPYHKAQYVSAYVEAKSSMITQQKAIQRRHADAEGMTPPSLSQELTLLSKELQSSYGAKRQRHMAAREAETTHIQTAHRPKKESVAFGDWRRPVPFIERELHALDVRWHTIARGGLTPPSLSPEALKRRAAPLHGALRPLWGRFRRTCSASEAAALAADAVALLEGLQARKRLDQEEWPHVMSLCIQEFFSFNASWQTVFSFLESYLNQIRTVDGGEAFARDASQQIAVFAECVRFCNYGTDGPTLDRLSTLCQSAQNGRQAPLVPLAAAPLLSTLHRTNEGDEPEKVHAFVTSYLLQRGGGARVYMPSSAWGEYIKALHRFGASAAEVQALVDRCTDEEHTVKARQHLSSAHVWNAYLSCSEGSHALEVYRKNKAHYGIGERDTIAALMSALAQAGTSSSSKQALELFKVLLQR</sequence>
<evidence type="ECO:0000313" key="1">
    <source>
        <dbReference type="EMBL" id="EPY34783.1"/>
    </source>
</evidence>
<accession>S9V197</accession>
<dbReference type="AlphaFoldDB" id="S9V197"/>
<proteinExistence type="predicted"/>
<dbReference type="Proteomes" id="UP000015354">
    <property type="component" value="Unassembled WGS sequence"/>
</dbReference>
<name>S9V197_9TRYP</name>
<feature type="non-terminal residue" evidence="1">
    <location>
        <position position="489"/>
    </location>
</feature>
<dbReference type="EMBL" id="ATMH01001319">
    <property type="protein sequence ID" value="EPY34783.1"/>
    <property type="molecule type" value="Genomic_DNA"/>
</dbReference>
<organism evidence="1 2">
    <name type="scientific">Strigomonas culicis</name>
    <dbReference type="NCBI Taxonomy" id="28005"/>
    <lineage>
        <taxon>Eukaryota</taxon>
        <taxon>Discoba</taxon>
        <taxon>Euglenozoa</taxon>
        <taxon>Kinetoplastea</taxon>
        <taxon>Metakinetoplastina</taxon>
        <taxon>Trypanosomatida</taxon>
        <taxon>Trypanosomatidae</taxon>
        <taxon>Strigomonadinae</taxon>
        <taxon>Strigomonas</taxon>
    </lineage>
</organism>
<keyword evidence="2" id="KW-1185">Reference proteome</keyword>
<gene>
    <name evidence="1" type="ORF">STCU_01319</name>
</gene>